<dbReference type="PRINTS" id="PR00081">
    <property type="entry name" value="GDHRDH"/>
</dbReference>
<sequence>MSSITVVTGSNQGLGFEAVRKLARQANGHTIMTSRNATRGQEALGKVQNEFPEASVEVMELDLDSDASQEAFVKAIEEKHGKVSCLVNNAGVGYAPTSDVPVKDQTSQTFSTNVFQTIKFTDRMLPLLNKDANPRIVVLASTLSQTAFASLSSEAQKRITTEDLTTTDVLAFAKDYVKAVAEDKAKQEGFAENAEATSYMMSKLCDVQFARTYAREHPNIIVNSCCPGWCVTAMGQKAGNPPRSSEEGAEVMAFLATADLDGTSGEFWYDNKVLPAFTVSA</sequence>
<dbReference type="EMBL" id="BEYU01000030">
    <property type="protein sequence ID" value="GBG27428.1"/>
    <property type="molecule type" value="Genomic_DNA"/>
</dbReference>
<dbReference type="Gene3D" id="3.40.50.720">
    <property type="entry name" value="NAD(P)-binding Rossmann-like Domain"/>
    <property type="match status" value="1"/>
</dbReference>
<dbReference type="Pfam" id="PF00106">
    <property type="entry name" value="adh_short"/>
    <property type="match status" value="1"/>
</dbReference>
<dbReference type="GO" id="GO:0016491">
    <property type="term" value="F:oxidoreductase activity"/>
    <property type="evidence" value="ECO:0007669"/>
    <property type="project" value="UniProtKB-KW"/>
</dbReference>
<dbReference type="PANTHER" id="PTHR43963:SF6">
    <property type="entry name" value="CHAIN DEHYDROGENASE FAMILY PROTEIN, PUTATIVE (AFU_ORTHOLOGUE AFUA_3G15350)-RELATED"/>
    <property type="match status" value="1"/>
</dbReference>
<dbReference type="SUPFAM" id="SSF51735">
    <property type="entry name" value="NAD(P)-binding Rossmann-fold domains"/>
    <property type="match status" value="1"/>
</dbReference>
<keyword evidence="5" id="KW-1185">Reference proteome</keyword>
<evidence type="ECO:0000256" key="3">
    <source>
        <dbReference type="ARBA" id="ARBA00023002"/>
    </source>
</evidence>
<dbReference type="InterPro" id="IPR036291">
    <property type="entry name" value="NAD(P)-bd_dom_sf"/>
</dbReference>
<proteinExistence type="inferred from homology"/>
<evidence type="ECO:0000256" key="1">
    <source>
        <dbReference type="ARBA" id="ARBA00006484"/>
    </source>
</evidence>
<name>A0A2R5GCJ2_9STRA</name>
<keyword evidence="2" id="KW-0521">NADP</keyword>
<dbReference type="AlphaFoldDB" id="A0A2R5GCJ2"/>
<protein>
    <submittedName>
        <fullName evidence="4">Carbonyl reductase NADPH 1</fullName>
    </submittedName>
</protein>
<evidence type="ECO:0000313" key="4">
    <source>
        <dbReference type="EMBL" id="GBG27428.1"/>
    </source>
</evidence>
<organism evidence="4 5">
    <name type="scientific">Hondaea fermentalgiana</name>
    <dbReference type="NCBI Taxonomy" id="2315210"/>
    <lineage>
        <taxon>Eukaryota</taxon>
        <taxon>Sar</taxon>
        <taxon>Stramenopiles</taxon>
        <taxon>Bigyra</taxon>
        <taxon>Labyrinthulomycetes</taxon>
        <taxon>Thraustochytrida</taxon>
        <taxon>Thraustochytriidae</taxon>
        <taxon>Hondaea</taxon>
    </lineage>
</organism>
<dbReference type="Proteomes" id="UP000241890">
    <property type="component" value="Unassembled WGS sequence"/>
</dbReference>
<gene>
    <name evidence="4" type="ORF">FCC1311_036492</name>
</gene>
<comment type="caution">
    <text evidence="4">The sequence shown here is derived from an EMBL/GenBank/DDBJ whole genome shotgun (WGS) entry which is preliminary data.</text>
</comment>
<keyword evidence="3" id="KW-0560">Oxidoreductase</keyword>
<evidence type="ECO:0000313" key="5">
    <source>
        <dbReference type="Proteomes" id="UP000241890"/>
    </source>
</evidence>
<evidence type="ECO:0000256" key="2">
    <source>
        <dbReference type="ARBA" id="ARBA00022857"/>
    </source>
</evidence>
<reference evidence="4 5" key="1">
    <citation type="submission" date="2017-12" db="EMBL/GenBank/DDBJ databases">
        <title>Sequencing, de novo assembly and annotation of complete genome of a new Thraustochytrid species, strain FCC1311.</title>
        <authorList>
            <person name="Sedici K."/>
            <person name="Godart F."/>
            <person name="Aiese Cigliano R."/>
            <person name="Sanseverino W."/>
            <person name="Barakat M."/>
            <person name="Ortet P."/>
            <person name="Marechal E."/>
            <person name="Cagnac O."/>
            <person name="Amato A."/>
        </authorList>
    </citation>
    <scope>NUCLEOTIDE SEQUENCE [LARGE SCALE GENOMIC DNA]</scope>
</reference>
<dbReference type="PANTHER" id="PTHR43963">
    <property type="entry name" value="CARBONYL REDUCTASE 1-RELATED"/>
    <property type="match status" value="1"/>
</dbReference>
<dbReference type="InParanoid" id="A0A2R5GCJ2"/>
<dbReference type="InterPro" id="IPR002347">
    <property type="entry name" value="SDR_fam"/>
</dbReference>
<accession>A0A2R5GCJ2</accession>
<dbReference type="OrthoDB" id="47007at2759"/>
<comment type="similarity">
    <text evidence="1">Belongs to the short-chain dehydrogenases/reductases (SDR) family.</text>
</comment>